<dbReference type="PROSITE" id="PS51257">
    <property type="entry name" value="PROKAR_LIPOPROTEIN"/>
    <property type="match status" value="1"/>
</dbReference>
<accession>A0ABX8FZD5</accession>
<feature type="compositionally biased region" description="Basic and acidic residues" evidence="1">
    <location>
        <begin position="179"/>
        <end position="188"/>
    </location>
</feature>
<sequence>MTWTRGPLALLAVCVLLTGAAGCGSGQEPERGSGASPTPVGTLLEDRDPEGRPYRQVAQRDAPDVGIEVQPDGAGDWDVRLAVRKFRFSGAGAADEAVAGRGLAHLYVDGRLVARLRTTEYRLAAHLVPRGTHHVTARLYADDGTAWAVDGRPVESTADITASQPGPGAKPSASAPGEARTHATDARPRIGGRGSPDRAGKAS</sequence>
<evidence type="ECO:0000313" key="3">
    <source>
        <dbReference type="EMBL" id="QWB26603.1"/>
    </source>
</evidence>
<dbReference type="RefSeq" id="WP_215122429.1">
    <property type="nucleotide sequence ID" value="NZ_CP075896.1"/>
</dbReference>
<feature type="region of interest" description="Disordered" evidence="1">
    <location>
        <begin position="158"/>
        <end position="203"/>
    </location>
</feature>
<keyword evidence="4" id="KW-1185">Reference proteome</keyword>
<feature type="region of interest" description="Disordered" evidence="1">
    <location>
        <begin position="24"/>
        <end position="62"/>
    </location>
</feature>
<feature type="compositionally biased region" description="Basic and acidic residues" evidence="1">
    <location>
        <begin position="44"/>
        <end position="53"/>
    </location>
</feature>
<evidence type="ECO:0000313" key="4">
    <source>
        <dbReference type="Proteomes" id="UP000679629"/>
    </source>
</evidence>
<organism evidence="3 4">
    <name type="scientific">Streptomyces koelreuteriae</name>
    <dbReference type="NCBI Taxonomy" id="2838015"/>
    <lineage>
        <taxon>Bacteria</taxon>
        <taxon>Bacillati</taxon>
        <taxon>Actinomycetota</taxon>
        <taxon>Actinomycetes</taxon>
        <taxon>Kitasatosporales</taxon>
        <taxon>Streptomycetaceae</taxon>
        <taxon>Streptomyces</taxon>
    </lineage>
</organism>
<dbReference type="Proteomes" id="UP000679629">
    <property type="component" value="Chromosome"/>
</dbReference>
<protein>
    <recommendedName>
        <fullName evidence="5">Nuclear transport factor 2 family protein</fullName>
    </recommendedName>
</protein>
<evidence type="ECO:0000256" key="2">
    <source>
        <dbReference type="SAM" id="SignalP"/>
    </source>
</evidence>
<feature type="signal peptide" evidence="2">
    <location>
        <begin position="1"/>
        <end position="20"/>
    </location>
</feature>
<evidence type="ECO:0008006" key="5">
    <source>
        <dbReference type="Google" id="ProtNLM"/>
    </source>
</evidence>
<proteinExistence type="predicted"/>
<name>A0ABX8FZD5_9ACTN</name>
<reference evidence="4" key="1">
    <citation type="submission" date="2021-05" db="EMBL/GenBank/DDBJ databases">
        <title>Direct Submission.</title>
        <authorList>
            <person name="Li K."/>
            <person name="Gao J."/>
        </authorList>
    </citation>
    <scope>NUCLEOTIDE SEQUENCE [LARGE SCALE GENOMIC DNA]</scope>
    <source>
        <strain evidence="4">MG62</strain>
    </source>
</reference>
<feature type="chain" id="PRO_5045384171" description="Nuclear transport factor 2 family protein" evidence="2">
    <location>
        <begin position="21"/>
        <end position="203"/>
    </location>
</feature>
<feature type="compositionally biased region" description="Low complexity" evidence="1">
    <location>
        <begin position="162"/>
        <end position="177"/>
    </location>
</feature>
<dbReference type="EMBL" id="CP075896">
    <property type="protein sequence ID" value="QWB26603.1"/>
    <property type="molecule type" value="Genomic_DNA"/>
</dbReference>
<evidence type="ECO:0000256" key="1">
    <source>
        <dbReference type="SAM" id="MobiDB-lite"/>
    </source>
</evidence>
<keyword evidence="2" id="KW-0732">Signal</keyword>
<gene>
    <name evidence="3" type="ORF">KJK29_30710</name>
</gene>